<dbReference type="RefSeq" id="WP_075513322.1">
    <property type="nucleotide sequence ID" value="NZ_LWCI01000166.1"/>
</dbReference>
<keyword evidence="5" id="KW-1185">Reference proteome</keyword>
<feature type="compositionally biased region" description="Gly residues" evidence="2">
    <location>
        <begin position="367"/>
        <end position="380"/>
    </location>
</feature>
<reference evidence="5" key="1">
    <citation type="submission" date="2016-04" db="EMBL/GenBank/DDBJ databases">
        <authorList>
            <person name="Strapagiel D."/>
            <person name="Borowka P."/>
            <person name="Marciniak B."/>
            <person name="Bakula Z."/>
            <person name="Van Ingen J."/>
            <person name="Safianowska A."/>
            <person name="Dziadek J."/>
            <person name="Jagielski T."/>
        </authorList>
    </citation>
    <scope>NUCLEOTIDE SEQUENCE [LARGE SCALE GENOMIC DNA]</scope>
    <source>
        <strain evidence="5">1010001458</strain>
    </source>
</reference>
<gene>
    <name evidence="4" type="ORF">A4G28_13445</name>
</gene>
<dbReference type="Proteomes" id="UP000077342">
    <property type="component" value="Unassembled WGS sequence"/>
</dbReference>
<evidence type="ECO:0000313" key="5">
    <source>
        <dbReference type="Proteomes" id="UP000077342"/>
    </source>
</evidence>
<feature type="compositionally biased region" description="Basic and acidic residues" evidence="2">
    <location>
        <begin position="395"/>
        <end position="407"/>
    </location>
</feature>
<feature type="domain" description="PPE" evidence="3">
    <location>
        <begin position="6"/>
        <end position="165"/>
    </location>
</feature>
<evidence type="ECO:0000259" key="3">
    <source>
        <dbReference type="Pfam" id="PF00823"/>
    </source>
</evidence>
<dbReference type="AlphaFoldDB" id="A0A163V237"/>
<organism evidence="4 5">
    <name type="scientific">Mycobacterium ostraviense</name>
    <dbReference type="NCBI Taxonomy" id="2738409"/>
    <lineage>
        <taxon>Bacteria</taxon>
        <taxon>Bacillati</taxon>
        <taxon>Actinomycetota</taxon>
        <taxon>Actinomycetes</taxon>
        <taxon>Mycobacteriales</taxon>
        <taxon>Mycobacteriaceae</taxon>
        <taxon>Mycobacterium</taxon>
    </lineage>
</organism>
<dbReference type="Pfam" id="PF00823">
    <property type="entry name" value="PPE"/>
    <property type="match status" value="1"/>
</dbReference>
<dbReference type="InterPro" id="IPR038332">
    <property type="entry name" value="PPE_sf"/>
</dbReference>
<evidence type="ECO:0000256" key="2">
    <source>
        <dbReference type="SAM" id="MobiDB-lite"/>
    </source>
</evidence>
<name>A0A163V237_9MYCO</name>
<dbReference type="SUPFAM" id="SSF140459">
    <property type="entry name" value="PE/PPE dimer-like"/>
    <property type="match status" value="1"/>
</dbReference>
<protein>
    <recommendedName>
        <fullName evidence="3">PPE domain-containing protein</fullName>
    </recommendedName>
</protein>
<evidence type="ECO:0000313" key="4">
    <source>
        <dbReference type="EMBL" id="KZS56898.1"/>
    </source>
</evidence>
<proteinExistence type="inferred from homology"/>
<sequence length="407" mass="40067">MPDPGWAARTPEANDLLLKAGTGISTHVANQTAWTTVGASHHASGIASAINTAATAASWLGLGSAASALNVTMLNASLHGLAGWVDVKPAVVSAAIAAFEMANSAMRPAPECMENRDEWTVDNHINPLVWGALTPRIVSLDVEYFGVMWPNNSAVGATYGGILAGLAESLATPPPVATMGASPAAPAQAASAVGQAAAEAAAGDGMRSAYQGVQAGTTGAGQATSAGENFGNQIGTFMQPVQSMMQAVPQALQAPSGLMQAPMSALQPLQSMMGMFASPGALGMGGAAPGASAASAAAGAAATEASVGAGGGSASLGGAGMSATSFTRPVSAFESGSSGRPVGLRPSGALGAEALRSPTTTTMSGAPMGGMPVGHAAGGHRGSHSKSEQPATVRVVDDRDDPNWRRG</sequence>
<comment type="caution">
    <text evidence="4">The sequence shown here is derived from an EMBL/GenBank/DDBJ whole genome shotgun (WGS) entry which is preliminary data.</text>
</comment>
<feature type="region of interest" description="Disordered" evidence="2">
    <location>
        <begin position="359"/>
        <end position="407"/>
    </location>
</feature>
<evidence type="ECO:0000256" key="1">
    <source>
        <dbReference type="ARBA" id="ARBA00010652"/>
    </source>
</evidence>
<comment type="similarity">
    <text evidence="1">Belongs to the mycobacterial PPE family.</text>
</comment>
<dbReference type="Gene3D" id="1.20.1260.20">
    <property type="entry name" value="PPE superfamily"/>
    <property type="match status" value="1"/>
</dbReference>
<accession>A0A163V237</accession>
<dbReference type="EMBL" id="LWCI01000166">
    <property type="protein sequence ID" value="KZS56898.1"/>
    <property type="molecule type" value="Genomic_DNA"/>
</dbReference>
<dbReference type="InterPro" id="IPR000030">
    <property type="entry name" value="PPE_dom"/>
</dbReference>